<proteinExistence type="predicted"/>
<name>A0A1L9WEL7_ASPA1</name>
<feature type="region of interest" description="Disordered" evidence="1">
    <location>
        <begin position="1"/>
        <end position="31"/>
    </location>
</feature>
<keyword evidence="3" id="KW-1185">Reference proteome</keyword>
<organism evidence="2 3">
    <name type="scientific">Aspergillus aculeatus (strain ATCC 16872 / CBS 172.66 / WB 5094)</name>
    <dbReference type="NCBI Taxonomy" id="690307"/>
    <lineage>
        <taxon>Eukaryota</taxon>
        <taxon>Fungi</taxon>
        <taxon>Dikarya</taxon>
        <taxon>Ascomycota</taxon>
        <taxon>Pezizomycotina</taxon>
        <taxon>Eurotiomycetes</taxon>
        <taxon>Eurotiomycetidae</taxon>
        <taxon>Eurotiales</taxon>
        <taxon>Aspergillaceae</taxon>
        <taxon>Aspergillus</taxon>
        <taxon>Aspergillus subgen. Circumdati</taxon>
    </lineage>
</organism>
<dbReference type="STRING" id="690307.A0A1L9WEL7"/>
<sequence length="81" mass="8593">SFLPSSPAGCWAAPPRGRASRETAAPSGPRAYGALSPALWARPGLASTPNLLRLTSDQVGIPAELKHINKRRKRNQPGLPQ</sequence>
<evidence type="ECO:0000313" key="3">
    <source>
        <dbReference type="Proteomes" id="UP000184546"/>
    </source>
</evidence>
<dbReference type="VEuPathDB" id="FungiDB:ASPACDRAFT_1860858"/>
<dbReference type="AlphaFoldDB" id="A0A1L9WEL7"/>
<gene>
    <name evidence="2" type="ORF">ASPACDRAFT_1860858</name>
</gene>
<accession>A0A1L9WEL7</accession>
<dbReference type="Proteomes" id="UP000184546">
    <property type="component" value="Unassembled WGS sequence"/>
</dbReference>
<evidence type="ECO:0000313" key="2">
    <source>
        <dbReference type="EMBL" id="OJJ94545.1"/>
    </source>
</evidence>
<dbReference type="EMBL" id="KV879544">
    <property type="protein sequence ID" value="OJJ94545.1"/>
    <property type="molecule type" value="Genomic_DNA"/>
</dbReference>
<reference evidence="3" key="1">
    <citation type="journal article" date="2017" name="Genome Biol.">
        <title>Comparative genomics reveals high biological diversity and specific adaptations in the industrially and medically important fungal genus Aspergillus.</title>
        <authorList>
            <person name="de Vries R.P."/>
            <person name="Riley R."/>
            <person name="Wiebenga A."/>
            <person name="Aguilar-Osorio G."/>
            <person name="Amillis S."/>
            <person name="Uchima C.A."/>
            <person name="Anderluh G."/>
            <person name="Asadollahi M."/>
            <person name="Askin M."/>
            <person name="Barry K."/>
            <person name="Battaglia E."/>
            <person name="Bayram O."/>
            <person name="Benocci T."/>
            <person name="Braus-Stromeyer S.A."/>
            <person name="Caldana C."/>
            <person name="Canovas D."/>
            <person name="Cerqueira G.C."/>
            <person name="Chen F."/>
            <person name="Chen W."/>
            <person name="Choi C."/>
            <person name="Clum A."/>
            <person name="Dos Santos R.A."/>
            <person name="Damasio A.R."/>
            <person name="Diallinas G."/>
            <person name="Emri T."/>
            <person name="Fekete E."/>
            <person name="Flipphi M."/>
            <person name="Freyberg S."/>
            <person name="Gallo A."/>
            <person name="Gournas C."/>
            <person name="Habgood R."/>
            <person name="Hainaut M."/>
            <person name="Harispe M.L."/>
            <person name="Henrissat B."/>
            <person name="Hilden K.S."/>
            <person name="Hope R."/>
            <person name="Hossain A."/>
            <person name="Karabika E."/>
            <person name="Karaffa L."/>
            <person name="Karanyi Z."/>
            <person name="Krasevec N."/>
            <person name="Kuo A."/>
            <person name="Kusch H."/>
            <person name="LaButti K."/>
            <person name="Lagendijk E.L."/>
            <person name="Lapidus A."/>
            <person name="Levasseur A."/>
            <person name="Lindquist E."/>
            <person name="Lipzen A."/>
            <person name="Logrieco A.F."/>
            <person name="MacCabe A."/>
            <person name="Maekelae M.R."/>
            <person name="Malavazi I."/>
            <person name="Melin P."/>
            <person name="Meyer V."/>
            <person name="Mielnichuk N."/>
            <person name="Miskei M."/>
            <person name="Molnar A.P."/>
            <person name="Mule G."/>
            <person name="Ngan C.Y."/>
            <person name="Orejas M."/>
            <person name="Orosz E."/>
            <person name="Ouedraogo J.P."/>
            <person name="Overkamp K.M."/>
            <person name="Park H.-S."/>
            <person name="Perrone G."/>
            <person name="Piumi F."/>
            <person name="Punt P.J."/>
            <person name="Ram A.F."/>
            <person name="Ramon A."/>
            <person name="Rauscher S."/>
            <person name="Record E."/>
            <person name="Riano-Pachon D.M."/>
            <person name="Robert V."/>
            <person name="Roehrig J."/>
            <person name="Ruller R."/>
            <person name="Salamov A."/>
            <person name="Salih N.S."/>
            <person name="Samson R.A."/>
            <person name="Sandor E."/>
            <person name="Sanguinetti M."/>
            <person name="Schuetze T."/>
            <person name="Sepcic K."/>
            <person name="Shelest E."/>
            <person name="Sherlock G."/>
            <person name="Sophianopoulou V."/>
            <person name="Squina F.M."/>
            <person name="Sun H."/>
            <person name="Susca A."/>
            <person name="Todd R.B."/>
            <person name="Tsang A."/>
            <person name="Unkles S.E."/>
            <person name="van de Wiele N."/>
            <person name="van Rossen-Uffink D."/>
            <person name="Oliveira J.V."/>
            <person name="Vesth T.C."/>
            <person name="Visser J."/>
            <person name="Yu J.-H."/>
            <person name="Zhou M."/>
            <person name="Andersen M.R."/>
            <person name="Archer D.B."/>
            <person name="Baker S.E."/>
            <person name="Benoit I."/>
            <person name="Brakhage A.A."/>
            <person name="Braus G.H."/>
            <person name="Fischer R."/>
            <person name="Frisvad J.C."/>
            <person name="Goldman G.H."/>
            <person name="Houbraken J."/>
            <person name="Oakley B."/>
            <person name="Pocsi I."/>
            <person name="Scazzocchio C."/>
            <person name="Seiboth B."/>
            <person name="vanKuyk P.A."/>
            <person name="Wortman J."/>
            <person name="Dyer P.S."/>
            <person name="Grigoriev I.V."/>
        </authorList>
    </citation>
    <scope>NUCLEOTIDE SEQUENCE [LARGE SCALE GENOMIC DNA]</scope>
    <source>
        <strain evidence="3">ATCC 16872 / CBS 172.66 / WB 5094</strain>
    </source>
</reference>
<protein>
    <submittedName>
        <fullName evidence="2">Uncharacterized protein</fullName>
    </submittedName>
</protein>
<evidence type="ECO:0000256" key="1">
    <source>
        <dbReference type="SAM" id="MobiDB-lite"/>
    </source>
</evidence>
<feature type="non-terminal residue" evidence="2">
    <location>
        <position position="1"/>
    </location>
</feature>